<dbReference type="PROSITE" id="PS50835">
    <property type="entry name" value="IG_LIKE"/>
    <property type="match status" value="1"/>
</dbReference>
<dbReference type="Proteomes" id="UP000288216">
    <property type="component" value="Unassembled WGS sequence"/>
</dbReference>
<comment type="subcellular location">
    <subcellularLocation>
        <location evidence="1">Membrane</location>
    </subcellularLocation>
</comment>
<dbReference type="OMA" id="LAYSWWR"/>
<dbReference type="InterPro" id="IPR015631">
    <property type="entry name" value="CD2/SLAM_rcpt"/>
</dbReference>
<dbReference type="EMBL" id="BFAA01006602">
    <property type="protein sequence ID" value="GCB63027.1"/>
    <property type="molecule type" value="Genomic_DNA"/>
</dbReference>
<name>A0A401NQB5_SCYTO</name>
<evidence type="ECO:0000259" key="6">
    <source>
        <dbReference type="PROSITE" id="PS50835"/>
    </source>
</evidence>
<feature type="transmembrane region" description="Helical" evidence="5">
    <location>
        <begin position="200"/>
        <end position="221"/>
    </location>
</feature>
<evidence type="ECO:0000313" key="7">
    <source>
        <dbReference type="EMBL" id="GCB63027.1"/>
    </source>
</evidence>
<dbReference type="Gene3D" id="2.60.40.10">
    <property type="entry name" value="Immunoglobulins"/>
    <property type="match status" value="1"/>
</dbReference>
<keyword evidence="5" id="KW-1133">Transmembrane helix</keyword>
<dbReference type="STRING" id="75743.A0A401NQB5"/>
<keyword evidence="3 5" id="KW-0472">Membrane</keyword>
<feature type="transmembrane region" description="Helical" evidence="5">
    <location>
        <begin position="7"/>
        <end position="28"/>
    </location>
</feature>
<gene>
    <name evidence="7" type="ORF">scyTo_0013148</name>
</gene>
<reference evidence="7 8" key="1">
    <citation type="journal article" date="2018" name="Nat. Ecol. Evol.">
        <title>Shark genomes provide insights into elasmobranch evolution and the origin of vertebrates.</title>
        <authorList>
            <person name="Hara Y"/>
            <person name="Yamaguchi K"/>
            <person name="Onimaru K"/>
            <person name="Kadota M"/>
            <person name="Koyanagi M"/>
            <person name="Keeley SD"/>
            <person name="Tatsumi K"/>
            <person name="Tanaka K"/>
            <person name="Motone F"/>
            <person name="Kageyama Y"/>
            <person name="Nozu R"/>
            <person name="Adachi N"/>
            <person name="Nishimura O"/>
            <person name="Nakagawa R"/>
            <person name="Tanegashima C"/>
            <person name="Kiyatake I"/>
            <person name="Matsumoto R"/>
            <person name="Murakumo K"/>
            <person name="Nishida K"/>
            <person name="Terakita A"/>
            <person name="Kuratani S"/>
            <person name="Sato K"/>
            <person name="Hyodo S Kuraku.S."/>
        </authorList>
    </citation>
    <scope>NUCLEOTIDE SEQUENCE [LARGE SCALE GENOMIC DNA]</scope>
</reference>
<keyword evidence="4" id="KW-0325">Glycoprotein</keyword>
<dbReference type="AlphaFoldDB" id="A0A401NQB5"/>
<protein>
    <recommendedName>
        <fullName evidence="6">Ig-like domain-containing protein</fullName>
    </recommendedName>
</protein>
<keyword evidence="8" id="KW-1185">Reference proteome</keyword>
<accession>A0A401NQB5</accession>
<keyword evidence="2" id="KW-0732">Signal</keyword>
<dbReference type="InterPro" id="IPR013783">
    <property type="entry name" value="Ig-like_fold"/>
</dbReference>
<evidence type="ECO:0000256" key="5">
    <source>
        <dbReference type="SAM" id="Phobius"/>
    </source>
</evidence>
<dbReference type="OrthoDB" id="8963224at2759"/>
<dbReference type="CDD" id="cd00096">
    <property type="entry name" value="Ig"/>
    <property type="match status" value="1"/>
</dbReference>
<evidence type="ECO:0000256" key="1">
    <source>
        <dbReference type="ARBA" id="ARBA00004370"/>
    </source>
</evidence>
<feature type="domain" description="Ig-like" evidence="6">
    <location>
        <begin position="97"/>
        <end position="181"/>
    </location>
</feature>
<keyword evidence="5" id="KW-0812">Transmembrane</keyword>
<dbReference type="SUPFAM" id="SSF48726">
    <property type="entry name" value="Immunoglobulin"/>
    <property type="match status" value="1"/>
</dbReference>
<comment type="caution">
    <text evidence="7">The sequence shown here is derived from an EMBL/GenBank/DDBJ whole genome shotgun (WGS) entry which is preliminary data.</text>
</comment>
<evidence type="ECO:0000256" key="2">
    <source>
        <dbReference type="ARBA" id="ARBA00022729"/>
    </source>
</evidence>
<sequence length="229" mass="25522">MIPNDMFLLYSHSVIGLCTSWLTLFLFITDHGLGQVDGNPSSLPRLVNGTWGQSTTALEIQTLQKSDQGLYEVNARSEQDVYEEMVELRVYERVSRPKIQLMINVSSGGICNVTLNCSVESGSDLAYSWWRGEVVQSGGPHSMTDNGRELSVSSNLHVTSTVYNCRVRNPVSEETESMDLTELCHLTNTMNGNLHSVHILGIRALIFMVAVILIITGVCVWKRRTVKEN</sequence>
<dbReference type="InterPro" id="IPR007110">
    <property type="entry name" value="Ig-like_dom"/>
</dbReference>
<dbReference type="GO" id="GO:0016020">
    <property type="term" value="C:membrane"/>
    <property type="evidence" value="ECO:0007669"/>
    <property type="project" value="UniProtKB-SubCell"/>
</dbReference>
<dbReference type="InterPro" id="IPR036179">
    <property type="entry name" value="Ig-like_dom_sf"/>
</dbReference>
<dbReference type="PANTHER" id="PTHR12080:SF56">
    <property type="entry name" value="NATURAL KILLER CELL RECEPTOR 2B4"/>
    <property type="match status" value="1"/>
</dbReference>
<evidence type="ECO:0000256" key="4">
    <source>
        <dbReference type="ARBA" id="ARBA00023180"/>
    </source>
</evidence>
<proteinExistence type="predicted"/>
<evidence type="ECO:0000256" key="3">
    <source>
        <dbReference type="ARBA" id="ARBA00023136"/>
    </source>
</evidence>
<dbReference type="PANTHER" id="PTHR12080">
    <property type="entry name" value="SIGNALING LYMPHOCYTIC ACTIVATION MOLECULE"/>
    <property type="match status" value="1"/>
</dbReference>
<evidence type="ECO:0000313" key="8">
    <source>
        <dbReference type="Proteomes" id="UP000288216"/>
    </source>
</evidence>
<organism evidence="7 8">
    <name type="scientific">Scyliorhinus torazame</name>
    <name type="common">Cloudy catshark</name>
    <name type="synonym">Catulus torazame</name>
    <dbReference type="NCBI Taxonomy" id="75743"/>
    <lineage>
        <taxon>Eukaryota</taxon>
        <taxon>Metazoa</taxon>
        <taxon>Chordata</taxon>
        <taxon>Craniata</taxon>
        <taxon>Vertebrata</taxon>
        <taxon>Chondrichthyes</taxon>
        <taxon>Elasmobranchii</taxon>
        <taxon>Galeomorphii</taxon>
        <taxon>Galeoidea</taxon>
        <taxon>Carcharhiniformes</taxon>
        <taxon>Scyliorhinidae</taxon>
        <taxon>Scyliorhinus</taxon>
    </lineage>
</organism>